<dbReference type="RefSeq" id="WP_099381694.1">
    <property type="nucleotide sequence ID" value="NZ_PEBD01000004.1"/>
</dbReference>
<reference evidence="2 3" key="1">
    <citation type="submission" date="2017-10" db="EMBL/GenBank/DDBJ databases">
        <title>The draft genome sequence of Williamsia sp. BULT 1.1 isolated from the semi-arid grassland soils from South Africa.</title>
        <authorList>
            <person name="Kabwe M.H."/>
            <person name="Govender N."/>
            <person name="Mutseka Lunga P."/>
            <person name="Vikram S."/>
            <person name="Makhalanyane T.P."/>
        </authorList>
    </citation>
    <scope>NUCLEOTIDE SEQUENCE [LARGE SCALE GENOMIC DNA]</scope>
    <source>
        <strain evidence="2 3">BULT 1.1</strain>
    </source>
</reference>
<feature type="compositionally biased region" description="Basic and acidic residues" evidence="1">
    <location>
        <begin position="236"/>
        <end position="254"/>
    </location>
</feature>
<accession>A0A2G3PS65</accession>
<evidence type="ECO:0000313" key="3">
    <source>
        <dbReference type="Proteomes" id="UP000225108"/>
    </source>
</evidence>
<dbReference type="AlphaFoldDB" id="A0A2G3PS65"/>
<dbReference type="EMBL" id="PEBD01000004">
    <property type="protein sequence ID" value="PHV68573.1"/>
    <property type="molecule type" value="Genomic_DNA"/>
</dbReference>
<feature type="region of interest" description="Disordered" evidence="1">
    <location>
        <begin position="204"/>
        <end position="267"/>
    </location>
</feature>
<proteinExistence type="predicted"/>
<dbReference type="Proteomes" id="UP000225108">
    <property type="component" value="Unassembled WGS sequence"/>
</dbReference>
<evidence type="ECO:0000256" key="1">
    <source>
        <dbReference type="SAM" id="MobiDB-lite"/>
    </source>
</evidence>
<comment type="caution">
    <text evidence="2">The sequence shown here is derived from an EMBL/GenBank/DDBJ whole genome shotgun (WGS) entry which is preliminary data.</text>
</comment>
<organism evidence="2 3">
    <name type="scientific">Williamsia marianensis</name>
    <dbReference type="NCBI Taxonomy" id="85044"/>
    <lineage>
        <taxon>Bacteria</taxon>
        <taxon>Bacillati</taxon>
        <taxon>Actinomycetota</taxon>
        <taxon>Actinomycetes</taxon>
        <taxon>Mycobacteriales</taxon>
        <taxon>Nocardiaceae</taxon>
        <taxon>Williamsia</taxon>
    </lineage>
</organism>
<sequence>MTGGPLLDGLLRTAGSAYSLAVRVPVVGGVLQRRTEDVVALGDRALAAAIVVARSALKVIIREVIDALVVEVDLTELVRGHVDLNRIAVGIDVDRIAARIDIDAILDRVDIDRIIETVDLDRAVAGVDIDAVAAKIDVDAIIGRLDLIELANQIIDGVDLQAIVRDSTTTLTTGVLEDVRTQGARADDVVAGVVGRLLGRHDARRAARSVEPPARNGRHPEGNSLNGTPPPAEVIIEVHRRVPDKPGDPDKPAERSGAAIDVPADRG</sequence>
<gene>
    <name evidence="2" type="ORF">CSW57_05100</name>
</gene>
<name>A0A2G3PS65_WILMA</name>
<evidence type="ECO:0000313" key="2">
    <source>
        <dbReference type="EMBL" id="PHV68573.1"/>
    </source>
</evidence>
<protein>
    <submittedName>
        <fullName evidence="2">Uncharacterized protein</fullName>
    </submittedName>
</protein>